<evidence type="ECO:0000313" key="3">
    <source>
        <dbReference type="EnsemblMetazoa" id="HelroP171637"/>
    </source>
</evidence>
<accession>T1F4H7</accession>
<sequence>MASTWAITQNARMYPDGEYIRTTRFPAKLLISQRHTLKQNSMYCLRFWYQIVPRKRQLSNRKEKISLYIFLKDKQAFDQPEWLVDSNYLDSTSSTLQKSIKTLRESIGWRQAEIVVHLKNDPLQFILSVQKHKHSSSSSSSPSSLSSSSSDSYQYNADDDSDDDNRKNEYRSGVALDDISLMEGQCHGAGCSDNLRLQIRFLCVGNSIYLKIREAIFGICLISNFQTISNL</sequence>
<keyword evidence="4" id="KW-1185">Reference proteome</keyword>
<feature type="region of interest" description="Disordered" evidence="1">
    <location>
        <begin position="134"/>
        <end position="169"/>
    </location>
</feature>
<dbReference type="CTD" id="20203726"/>
<dbReference type="EnsemblMetazoa" id="HelroT171637">
    <property type="protein sequence ID" value="HelroP171637"/>
    <property type="gene ID" value="HelroG171637"/>
</dbReference>
<evidence type="ECO:0000256" key="1">
    <source>
        <dbReference type="SAM" id="MobiDB-lite"/>
    </source>
</evidence>
<dbReference type="GeneID" id="20203726"/>
<reference evidence="4" key="1">
    <citation type="submission" date="2012-12" db="EMBL/GenBank/DDBJ databases">
        <authorList>
            <person name="Hellsten U."/>
            <person name="Grimwood J."/>
            <person name="Chapman J.A."/>
            <person name="Shapiro H."/>
            <person name="Aerts A."/>
            <person name="Otillar R.P."/>
            <person name="Terry A.Y."/>
            <person name="Boore J.L."/>
            <person name="Simakov O."/>
            <person name="Marletaz F."/>
            <person name="Cho S.-J."/>
            <person name="Edsinger-Gonzales E."/>
            <person name="Havlak P."/>
            <person name="Kuo D.-H."/>
            <person name="Larsson T."/>
            <person name="Lv J."/>
            <person name="Arendt D."/>
            <person name="Savage R."/>
            <person name="Osoegawa K."/>
            <person name="de Jong P."/>
            <person name="Lindberg D.R."/>
            <person name="Seaver E.C."/>
            <person name="Weisblat D.A."/>
            <person name="Putnam N.H."/>
            <person name="Grigoriev I.V."/>
            <person name="Rokhsar D.S."/>
        </authorList>
    </citation>
    <scope>NUCLEOTIDE SEQUENCE</scope>
</reference>
<dbReference type="EMBL" id="KB096365">
    <property type="protein sequence ID" value="ESO05278.1"/>
    <property type="molecule type" value="Genomic_DNA"/>
</dbReference>
<evidence type="ECO:0000313" key="2">
    <source>
        <dbReference type="EMBL" id="ESO05278.1"/>
    </source>
</evidence>
<reference evidence="3" key="3">
    <citation type="submission" date="2015-06" db="UniProtKB">
        <authorList>
            <consortium name="EnsemblMetazoa"/>
        </authorList>
    </citation>
    <scope>IDENTIFICATION</scope>
</reference>
<dbReference type="RefSeq" id="XP_009016593.1">
    <property type="nucleotide sequence ID" value="XM_009018345.1"/>
</dbReference>
<dbReference type="Proteomes" id="UP000015101">
    <property type="component" value="Unassembled WGS sequence"/>
</dbReference>
<dbReference type="InParanoid" id="T1F4H7"/>
<proteinExistence type="predicted"/>
<dbReference type="EMBL" id="AMQM01003909">
    <property type="status" value="NOT_ANNOTATED_CDS"/>
    <property type="molecule type" value="Genomic_DNA"/>
</dbReference>
<evidence type="ECO:0000313" key="4">
    <source>
        <dbReference type="Proteomes" id="UP000015101"/>
    </source>
</evidence>
<reference evidence="2 4" key="2">
    <citation type="journal article" date="2013" name="Nature">
        <title>Insights into bilaterian evolution from three spiralian genomes.</title>
        <authorList>
            <person name="Simakov O."/>
            <person name="Marletaz F."/>
            <person name="Cho S.J."/>
            <person name="Edsinger-Gonzales E."/>
            <person name="Havlak P."/>
            <person name="Hellsten U."/>
            <person name="Kuo D.H."/>
            <person name="Larsson T."/>
            <person name="Lv J."/>
            <person name="Arendt D."/>
            <person name="Savage R."/>
            <person name="Osoegawa K."/>
            <person name="de Jong P."/>
            <person name="Grimwood J."/>
            <person name="Chapman J.A."/>
            <person name="Shapiro H."/>
            <person name="Aerts A."/>
            <person name="Otillar R.P."/>
            <person name="Terry A.Y."/>
            <person name="Boore J.L."/>
            <person name="Grigoriev I.V."/>
            <person name="Lindberg D.R."/>
            <person name="Seaver E.C."/>
            <person name="Weisblat D.A."/>
            <person name="Putnam N.H."/>
            <person name="Rokhsar D.S."/>
        </authorList>
    </citation>
    <scope>NUCLEOTIDE SEQUENCE</scope>
</reference>
<name>T1F4H7_HELRO</name>
<gene>
    <name evidence="3" type="primary">20203726</name>
    <name evidence="2" type="ORF">HELRODRAFT_171637</name>
</gene>
<dbReference type="Gene3D" id="2.60.120.200">
    <property type="match status" value="1"/>
</dbReference>
<organism evidence="3 4">
    <name type="scientific">Helobdella robusta</name>
    <name type="common">Californian leech</name>
    <dbReference type="NCBI Taxonomy" id="6412"/>
    <lineage>
        <taxon>Eukaryota</taxon>
        <taxon>Metazoa</taxon>
        <taxon>Spiralia</taxon>
        <taxon>Lophotrochozoa</taxon>
        <taxon>Annelida</taxon>
        <taxon>Clitellata</taxon>
        <taxon>Hirudinea</taxon>
        <taxon>Rhynchobdellida</taxon>
        <taxon>Glossiphoniidae</taxon>
        <taxon>Helobdella</taxon>
    </lineage>
</organism>
<protein>
    <submittedName>
        <fullName evidence="2 3">Uncharacterized protein</fullName>
    </submittedName>
</protein>
<feature type="compositionally biased region" description="Low complexity" evidence="1">
    <location>
        <begin position="136"/>
        <end position="156"/>
    </location>
</feature>
<dbReference type="AlphaFoldDB" id="T1F4H7"/>
<dbReference type="KEGG" id="hro:HELRODRAFT_171637"/>
<dbReference type="HOGENOM" id="CLU_1200970_0_0_1"/>